<organism evidence="2 3">
    <name type="scientific">Heligmosomoides polygyrus</name>
    <name type="common">Parasitic roundworm</name>
    <dbReference type="NCBI Taxonomy" id="6339"/>
    <lineage>
        <taxon>Eukaryota</taxon>
        <taxon>Metazoa</taxon>
        <taxon>Ecdysozoa</taxon>
        <taxon>Nematoda</taxon>
        <taxon>Chromadorea</taxon>
        <taxon>Rhabditida</taxon>
        <taxon>Rhabditina</taxon>
        <taxon>Rhabditomorpha</taxon>
        <taxon>Strongyloidea</taxon>
        <taxon>Heligmosomidae</taxon>
        <taxon>Heligmosomoides</taxon>
    </lineage>
</organism>
<gene>
    <name evidence="1" type="ORF">HPBE_LOCUS13060</name>
</gene>
<dbReference type="Proteomes" id="UP000050761">
    <property type="component" value="Unassembled WGS sequence"/>
</dbReference>
<reference evidence="3" key="2">
    <citation type="submission" date="2019-09" db="UniProtKB">
        <authorList>
            <consortium name="WormBaseParasite"/>
        </authorList>
    </citation>
    <scope>IDENTIFICATION</scope>
</reference>
<evidence type="ECO:0000313" key="3">
    <source>
        <dbReference type="WBParaSite" id="HPBE_0001305901-mRNA-1"/>
    </source>
</evidence>
<dbReference type="WBParaSite" id="HPBE_0001305901-mRNA-1">
    <property type="protein sequence ID" value="HPBE_0001305901-mRNA-1"/>
    <property type="gene ID" value="HPBE_0001305901"/>
</dbReference>
<keyword evidence="2" id="KW-1185">Reference proteome</keyword>
<dbReference type="EMBL" id="UZAH01027762">
    <property type="protein sequence ID" value="VDO94745.1"/>
    <property type="molecule type" value="Genomic_DNA"/>
</dbReference>
<evidence type="ECO:0000313" key="1">
    <source>
        <dbReference type="EMBL" id="VDO94745.1"/>
    </source>
</evidence>
<evidence type="ECO:0000313" key="2">
    <source>
        <dbReference type="Proteomes" id="UP000050761"/>
    </source>
</evidence>
<dbReference type="AlphaFoldDB" id="A0A183FX26"/>
<protein>
    <submittedName>
        <fullName evidence="3">MOSC domain-containing protein</fullName>
    </submittedName>
</protein>
<accession>A0A183FX26</accession>
<accession>A0A3P8DET0</accession>
<name>A0A183FX26_HELPZ</name>
<proteinExistence type="predicted"/>
<sequence>MIVALVALGTKMRIPCVMRGVVDSDAGRRLKEEAAAGRTTAEGSVYFGSLSCSRCIVSQQGVGSLPGMEAPLGRPALVDVVAVANVR</sequence>
<reference evidence="1 2" key="1">
    <citation type="submission" date="2018-11" db="EMBL/GenBank/DDBJ databases">
        <authorList>
            <consortium name="Pathogen Informatics"/>
        </authorList>
    </citation>
    <scope>NUCLEOTIDE SEQUENCE [LARGE SCALE GENOMIC DNA]</scope>
</reference>